<keyword evidence="2" id="KW-1185">Reference proteome</keyword>
<name>A0ABU3Q898_9SPHN</name>
<gene>
    <name evidence="1" type="ORF">RQX22_11795</name>
</gene>
<protein>
    <recommendedName>
        <fullName evidence="3">PAS domain-containing protein</fullName>
    </recommendedName>
</protein>
<sequence>MFNPGRIFSSLLPRKKQERRLHIRALLHWQAAAGGRDLVPLEGFDWLAFEDRSSHVFLLDLTDEAEPAFAYVGPVLRDEADVSGDDIRLDQVPPDSLLARFAGQFPQVVASGAPITADYEFVTPAGYRVLCRGVLVPLSKSGSRIDHVCGWISWKSEKAAG</sequence>
<dbReference type="RefSeq" id="WP_315726723.1">
    <property type="nucleotide sequence ID" value="NZ_JAVUPU010000005.1"/>
</dbReference>
<dbReference type="EMBL" id="JAVUPU010000005">
    <property type="protein sequence ID" value="MDT9599633.1"/>
    <property type="molecule type" value="Genomic_DNA"/>
</dbReference>
<comment type="caution">
    <text evidence="1">The sequence shown here is derived from an EMBL/GenBank/DDBJ whole genome shotgun (WGS) entry which is preliminary data.</text>
</comment>
<evidence type="ECO:0000313" key="1">
    <source>
        <dbReference type="EMBL" id="MDT9599633.1"/>
    </source>
</evidence>
<reference evidence="1 2" key="1">
    <citation type="submission" date="2023-05" db="EMBL/GenBank/DDBJ databases">
        <authorList>
            <person name="Guo Y."/>
        </authorList>
    </citation>
    <scope>NUCLEOTIDE SEQUENCE [LARGE SCALE GENOMIC DNA]</scope>
    <source>
        <strain evidence="1 2">GR2756</strain>
    </source>
</reference>
<organism evidence="1 2">
    <name type="scientific">Sphingosinicella rhizophila</name>
    <dbReference type="NCBI Taxonomy" id="3050082"/>
    <lineage>
        <taxon>Bacteria</taxon>
        <taxon>Pseudomonadati</taxon>
        <taxon>Pseudomonadota</taxon>
        <taxon>Alphaproteobacteria</taxon>
        <taxon>Sphingomonadales</taxon>
        <taxon>Sphingosinicellaceae</taxon>
        <taxon>Sphingosinicella</taxon>
    </lineage>
</organism>
<accession>A0ABU3Q898</accession>
<evidence type="ECO:0008006" key="3">
    <source>
        <dbReference type="Google" id="ProtNLM"/>
    </source>
</evidence>
<dbReference type="Proteomes" id="UP001259572">
    <property type="component" value="Unassembled WGS sequence"/>
</dbReference>
<evidence type="ECO:0000313" key="2">
    <source>
        <dbReference type="Proteomes" id="UP001259572"/>
    </source>
</evidence>
<proteinExistence type="predicted"/>